<dbReference type="Gene3D" id="2.30.30.240">
    <property type="entry name" value="PRC-barrel domain"/>
    <property type="match status" value="1"/>
</dbReference>
<proteinExistence type="predicted"/>
<evidence type="ECO:0000259" key="1">
    <source>
        <dbReference type="Pfam" id="PF05239"/>
    </source>
</evidence>
<dbReference type="InterPro" id="IPR014238">
    <property type="entry name" value="Spore_YlmC/YmxH"/>
</dbReference>
<sequence length="81" mass="9205">MRLCEFQKKEVINSCDCSKIGYVTDLIFDECSGCIEAIIVPKGGRFCFLFGEDTELVIPFQCIKRIGPDIILVEMHEKKPC</sequence>
<dbReference type="PANTHER" id="PTHR40061:SF1">
    <property type="entry name" value="SPORULATION PROTEIN YLMC-RELATED"/>
    <property type="match status" value="1"/>
</dbReference>
<comment type="caution">
    <text evidence="2">The sequence shown here is derived from an EMBL/GenBank/DDBJ whole genome shotgun (WGS) entry which is preliminary data.</text>
</comment>
<dbReference type="EMBL" id="JAOQJV010000003">
    <property type="protein sequence ID" value="MCU6699490.1"/>
    <property type="molecule type" value="Genomic_DNA"/>
</dbReference>
<dbReference type="InterPro" id="IPR027275">
    <property type="entry name" value="PRC-brl_dom"/>
</dbReference>
<dbReference type="SUPFAM" id="SSF50346">
    <property type="entry name" value="PRC-barrel domain"/>
    <property type="match status" value="1"/>
</dbReference>
<dbReference type="InterPro" id="IPR011033">
    <property type="entry name" value="PRC_barrel-like_sf"/>
</dbReference>
<feature type="domain" description="PRC-barrel" evidence="1">
    <location>
        <begin position="2"/>
        <end position="74"/>
    </location>
</feature>
<keyword evidence="3" id="KW-1185">Reference proteome</keyword>
<evidence type="ECO:0000313" key="3">
    <source>
        <dbReference type="Proteomes" id="UP001207605"/>
    </source>
</evidence>
<dbReference type="PANTHER" id="PTHR40061">
    <property type="entry name" value="SPORULATION PROTEIN YLMC-RELATED"/>
    <property type="match status" value="1"/>
</dbReference>
<organism evidence="2 3">
    <name type="scientific">Dorea ammoniilytica</name>
    <dbReference type="NCBI Taxonomy" id="2981788"/>
    <lineage>
        <taxon>Bacteria</taxon>
        <taxon>Bacillati</taxon>
        <taxon>Bacillota</taxon>
        <taxon>Clostridia</taxon>
        <taxon>Lachnospirales</taxon>
        <taxon>Lachnospiraceae</taxon>
        <taxon>Dorea</taxon>
    </lineage>
</organism>
<evidence type="ECO:0000313" key="2">
    <source>
        <dbReference type="EMBL" id="MCU6699490.1"/>
    </source>
</evidence>
<dbReference type="Proteomes" id="UP001207605">
    <property type="component" value="Unassembled WGS sequence"/>
</dbReference>
<dbReference type="Pfam" id="PF05239">
    <property type="entry name" value="PRC"/>
    <property type="match status" value="1"/>
</dbReference>
<accession>A0ABT2S5E2</accession>
<protein>
    <submittedName>
        <fullName evidence="2">YlmC/YmxH family sporulation protein</fullName>
    </submittedName>
</protein>
<dbReference type="NCBIfam" id="TIGR02888">
    <property type="entry name" value="spore_YlmC_YmxH"/>
    <property type="match status" value="1"/>
</dbReference>
<dbReference type="RefSeq" id="WP_118383368.1">
    <property type="nucleotide sequence ID" value="NZ_JAOQJV010000003.1"/>
</dbReference>
<gene>
    <name evidence="2" type="ORF">OCV65_04465</name>
</gene>
<name>A0ABT2S5E2_9FIRM</name>
<reference evidence="2 3" key="1">
    <citation type="journal article" date="2021" name="ISME Commun">
        <title>Automated analysis of genomic sequences facilitates high-throughput and comprehensive description of bacteria.</title>
        <authorList>
            <person name="Hitch T.C.A."/>
        </authorList>
    </citation>
    <scope>NUCLEOTIDE SEQUENCE [LARGE SCALE GENOMIC DNA]</scope>
    <source>
        <strain evidence="2 3">Sanger_02</strain>
    </source>
</reference>